<evidence type="ECO:0000256" key="9">
    <source>
        <dbReference type="ARBA" id="ARBA00033075"/>
    </source>
</evidence>
<dbReference type="PANTHER" id="PTHR10314">
    <property type="entry name" value="CYSTATHIONINE BETA-SYNTHASE"/>
    <property type="match status" value="1"/>
</dbReference>
<proteinExistence type="inferred from homology"/>
<dbReference type="GO" id="GO:0016829">
    <property type="term" value="F:lyase activity"/>
    <property type="evidence" value="ECO:0007669"/>
    <property type="project" value="UniProtKB-KW"/>
</dbReference>
<dbReference type="InterPro" id="IPR001926">
    <property type="entry name" value="TrpB-like_PALP"/>
</dbReference>
<evidence type="ECO:0000256" key="7">
    <source>
        <dbReference type="ARBA" id="ARBA00023192"/>
    </source>
</evidence>
<comment type="cofactor">
    <cofactor evidence="1">
        <name>pyridoxal 5'-phosphate</name>
        <dbReference type="ChEBI" id="CHEBI:597326"/>
    </cofactor>
</comment>
<dbReference type="InterPro" id="IPR050214">
    <property type="entry name" value="Cys_Synth/Cystath_Beta-Synth"/>
</dbReference>
<comment type="caution">
    <text evidence="11">The sequence shown here is derived from an EMBL/GenBank/DDBJ whole genome shotgun (WGS) entry which is preliminary data.</text>
</comment>
<sequence length="313" mass="34940">MSGKIESQDIDEKIKNTVLRYVGNTPLVRVSTSHDIPDKVEIYAKLEYLNPGGSVKDRPVLWMIKDAIKTGKLTHNKVILDSTSGNAGIAYAMIGSALGYEVDLVIPGNASKERMQTIRAYGATIISTDPMKGYDEAIRRAHEIFADNPDKYYMPDQYANECNPIAHYETTGKEILEQTEGRITHFICGVGTGGTVMGVGRRLKEYNPDIKVYVIQPEDFPGIEGLKPMGEEYIKPKIYHDDFIEDHRFHVTSEEAKDTCSILAKELALFVGQSSGAFMKGALELAWKIDEGVIVTLFPDTGSRYFSTQLWEE</sequence>
<dbReference type="AlphaFoldDB" id="A0A286TXH1"/>
<dbReference type="GO" id="GO:0016740">
    <property type="term" value="F:transferase activity"/>
    <property type="evidence" value="ECO:0007669"/>
    <property type="project" value="UniProtKB-KW"/>
</dbReference>
<dbReference type="CDD" id="cd01561">
    <property type="entry name" value="CBS_like"/>
    <property type="match status" value="1"/>
</dbReference>
<name>A0A286TXH1_9BACT</name>
<dbReference type="EMBL" id="BAOS01000013">
    <property type="protein sequence ID" value="GAX60588.1"/>
    <property type="molecule type" value="Genomic_DNA"/>
</dbReference>
<comment type="similarity">
    <text evidence="2">Belongs to the cysteine synthase/cystathionine beta-synthase family.</text>
</comment>
<keyword evidence="7" id="KW-0198">Cysteine biosynthesis</keyword>
<evidence type="ECO:0000313" key="11">
    <source>
        <dbReference type="EMBL" id="GAX60588.1"/>
    </source>
</evidence>
<keyword evidence="11" id="KW-0456">Lyase</keyword>
<dbReference type="Pfam" id="PF00291">
    <property type="entry name" value="PALP"/>
    <property type="match status" value="1"/>
</dbReference>
<dbReference type="GO" id="GO:0019344">
    <property type="term" value="P:cysteine biosynthetic process"/>
    <property type="evidence" value="ECO:0007669"/>
    <property type="project" value="UniProtKB-KW"/>
</dbReference>
<dbReference type="InterPro" id="IPR036052">
    <property type="entry name" value="TrpB-like_PALP_sf"/>
</dbReference>
<evidence type="ECO:0000256" key="3">
    <source>
        <dbReference type="ARBA" id="ARBA00019371"/>
    </source>
</evidence>
<protein>
    <recommendedName>
        <fullName evidence="3">Cysteine synthase</fullName>
    </recommendedName>
    <alternativeName>
        <fullName evidence="8">O-acetylserine (thiol)-lyase</fullName>
    </alternativeName>
    <alternativeName>
        <fullName evidence="9">O-acetylserine sulfhydrylase</fullName>
    </alternativeName>
</protein>
<evidence type="ECO:0000256" key="1">
    <source>
        <dbReference type="ARBA" id="ARBA00001933"/>
    </source>
</evidence>
<organism evidence="11 12">
    <name type="scientific">Candidatus Scalindua japonica</name>
    <dbReference type="NCBI Taxonomy" id="1284222"/>
    <lineage>
        <taxon>Bacteria</taxon>
        <taxon>Pseudomonadati</taxon>
        <taxon>Planctomycetota</taxon>
        <taxon>Candidatus Brocadiia</taxon>
        <taxon>Candidatus Brocadiales</taxon>
        <taxon>Candidatus Scalinduaceae</taxon>
        <taxon>Candidatus Scalindua</taxon>
    </lineage>
</organism>
<keyword evidence="4" id="KW-0028">Amino-acid biosynthesis</keyword>
<dbReference type="RefSeq" id="WP_096893986.1">
    <property type="nucleotide sequence ID" value="NZ_BAOS01000013.1"/>
</dbReference>
<evidence type="ECO:0000256" key="5">
    <source>
        <dbReference type="ARBA" id="ARBA00022679"/>
    </source>
</evidence>
<evidence type="ECO:0000313" key="12">
    <source>
        <dbReference type="Proteomes" id="UP000218542"/>
    </source>
</evidence>
<evidence type="ECO:0000256" key="8">
    <source>
        <dbReference type="ARBA" id="ARBA00030296"/>
    </source>
</evidence>
<gene>
    <name evidence="11" type="ORF">SCALIN_C13_0100</name>
</gene>
<evidence type="ECO:0000259" key="10">
    <source>
        <dbReference type="Pfam" id="PF00291"/>
    </source>
</evidence>
<dbReference type="Gene3D" id="3.40.50.1100">
    <property type="match status" value="2"/>
</dbReference>
<keyword evidence="5" id="KW-0808">Transferase</keyword>
<feature type="domain" description="Tryptophan synthase beta chain-like PALP" evidence="10">
    <location>
        <begin position="20"/>
        <end position="300"/>
    </location>
</feature>
<dbReference type="FunFam" id="3.40.50.1100:FF:000016">
    <property type="entry name" value="Cysteine synthase A"/>
    <property type="match status" value="1"/>
</dbReference>
<accession>A0A286TXH1</accession>
<dbReference type="OrthoDB" id="9808024at2"/>
<evidence type="ECO:0000256" key="6">
    <source>
        <dbReference type="ARBA" id="ARBA00022898"/>
    </source>
</evidence>
<reference evidence="12" key="1">
    <citation type="journal article" date="2017" name="Environ. Microbiol. Rep.">
        <title>Genetic Diversity of Marine Anaerobic Ammonium-Oxidizing Bacteria as Revealed by Genomic and Proteomic Analyses of 'Candidatus Scalindua japonica'.</title>
        <authorList>
            <person name="Oshiki M."/>
            <person name="Mizuto K."/>
            <person name="Kimura Z."/>
            <person name="Kindaichi T."/>
            <person name="Satoh H."/>
            <person name="Okabe S."/>
        </authorList>
    </citation>
    <scope>NUCLEOTIDE SEQUENCE [LARGE SCALE GENOMIC DNA]</scope>
    <source>
        <strain evidence="12">husup-a2</strain>
    </source>
</reference>
<evidence type="ECO:0000256" key="4">
    <source>
        <dbReference type="ARBA" id="ARBA00022605"/>
    </source>
</evidence>
<dbReference type="Proteomes" id="UP000218542">
    <property type="component" value="Unassembled WGS sequence"/>
</dbReference>
<evidence type="ECO:0000256" key="2">
    <source>
        <dbReference type="ARBA" id="ARBA00007103"/>
    </source>
</evidence>
<keyword evidence="12" id="KW-1185">Reference proteome</keyword>
<keyword evidence="6" id="KW-0663">Pyridoxal phosphate</keyword>
<dbReference type="SUPFAM" id="SSF53686">
    <property type="entry name" value="Tryptophan synthase beta subunit-like PLP-dependent enzymes"/>
    <property type="match status" value="1"/>
</dbReference>